<organism evidence="2 3">
    <name type="scientific">Callipepla squamata</name>
    <name type="common">Scaled quail</name>
    <dbReference type="NCBI Taxonomy" id="9009"/>
    <lineage>
        <taxon>Eukaryota</taxon>
        <taxon>Metazoa</taxon>
        <taxon>Chordata</taxon>
        <taxon>Craniata</taxon>
        <taxon>Vertebrata</taxon>
        <taxon>Euteleostomi</taxon>
        <taxon>Archelosauria</taxon>
        <taxon>Archosauria</taxon>
        <taxon>Dinosauria</taxon>
        <taxon>Saurischia</taxon>
        <taxon>Theropoda</taxon>
        <taxon>Coelurosauria</taxon>
        <taxon>Aves</taxon>
        <taxon>Neognathae</taxon>
        <taxon>Galloanserae</taxon>
        <taxon>Galliformes</taxon>
        <taxon>Odontophoridae</taxon>
        <taxon>Callipepla</taxon>
    </lineage>
</organism>
<proteinExistence type="predicted"/>
<dbReference type="PANTHER" id="PTHR34831">
    <property type="entry name" value="MIGRATION AND INVASION-INHIBITORY PROTEIN"/>
    <property type="match status" value="1"/>
</dbReference>
<dbReference type="AlphaFoldDB" id="A0A226NAQ7"/>
<reference evidence="2 3" key="1">
    <citation type="submission" date="2016-07" db="EMBL/GenBank/DDBJ databases">
        <title>Disparate Historic Effective Population Sizes Predicted by Modern Levels of Genome Diversity for the Scaled Quail (Callipepla squamata) and the Northern Bobwhite (Colinus virginianus): Inferences from First and Second Generation Draft Genome Assemblies for Sympatric New World Quail.</title>
        <authorList>
            <person name="Oldeschulte D.L."/>
            <person name="Halley Y.A."/>
            <person name="Bhattarai E.K."/>
            <person name="Brashear W.A."/>
            <person name="Hill J."/>
            <person name="Metz R.P."/>
            <person name="Johnson C.D."/>
            <person name="Rollins D."/>
            <person name="Peterson M.J."/>
            <person name="Bickhart D.M."/>
            <person name="Decker J.E."/>
            <person name="Seabury C.M."/>
        </authorList>
    </citation>
    <scope>NUCLEOTIDE SEQUENCE [LARGE SCALE GENOMIC DNA]</scope>
    <source>
        <strain evidence="2 3">Texas</strain>
        <tissue evidence="2">Leg muscle</tissue>
    </source>
</reference>
<name>A0A226NAQ7_CALSU</name>
<gene>
    <name evidence="2" type="ORF">ASZ78_009942</name>
</gene>
<feature type="region of interest" description="Disordered" evidence="1">
    <location>
        <begin position="47"/>
        <end position="87"/>
    </location>
</feature>
<dbReference type="EMBL" id="MCFN01000122">
    <property type="protein sequence ID" value="OXB64359.1"/>
    <property type="molecule type" value="Genomic_DNA"/>
</dbReference>
<dbReference type="OrthoDB" id="10002384at2759"/>
<sequence>MKVQESVLESSFPSKEKKLIPVSAVITHDGGTCRVVRDGCDRGSTEEDSFLLGHGENRKQTTLPHDLSEKSDPSVNKIQSEEAPKESITPKSILLTSQSKELKKEAVHVTFQDETEECTVPVSSWSVHPFLGYDWIAGLLDADSSVTERSDQYFAELHEFRQANKEACICEQHVEPKALEYIIPEQDLITSSHKCKDFSSLTFEWRRHVNLPCGACEQLLSLCGCRVTIPRSTLMPAYKYKAHCRKSFEPADSLALPSHCLVGWENIIPSSDPTLSSLDLRASLEEIPHRSYLSDNH</sequence>
<dbReference type="Proteomes" id="UP000198323">
    <property type="component" value="Unassembled WGS sequence"/>
</dbReference>
<evidence type="ECO:0000313" key="2">
    <source>
        <dbReference type="EMBL" id="OXB64359.1"/>
    </source>
</evidence>
<dbReference type="GO" id="GO:0010972">
    <property type="term" value="P:negative regulation of G2/M transition of mitotic cell cycle"/>
    <property type="evidence" value="ECO:0007669"/>
    <property type="project" value="InterPro"/>
</dbReference>
<dbReference type="GO" id="GO:0030336">
    <property type="term" value="P:negative regulation of cell migration"/>
    <property type="evidence" value="ECO:0007669"/>
    <property type="project" value="InterPro"/>
</dbReference>
<keyword evidence="3" id="KW-1185">Reference proteome</keyword>
<evidence type="ECO:0000313" key="3">
    <source>
        <dbReference type="Proteomes" id="UP000198323"/>
    </source>
</evidence>
<accession>A0A226NAQ7</accession>
<protein>
    <submittedName>
        <fullName evidence="2">Uncharacterized protein</fullName>
    </submittedName>
</protein>
<evidence type="ECO:0000256" key="1">
    <source>
        <dbReference type="SAM" id="MobiDB-lite"/>
    </source>
</evidence>
<dbReference type="PANTHER" id="PTHR34831:SF1">
    <property type="entry name" value="MIGRATION AND INVASION-INHIBITORY PROTEIN"/>
    <property type="match status" value="1"/>
</dbReference>
<dbReference type="InterPro" id="IPR031466">
    <property type="entry name" value="MIIP"/>
</dbReference>
<comment type="caution">
    <text evidence="2">The sequence shown here is derived from an EMBL/GenBank/DDBJ whole genome shotgun (WGS) entry which is preliminary data.</text>
</comment>
<dbReference type="Pfam" id="PF15734">
    <property type="entry name" value="MIIP"/>
    <property type="match status" value="1"/>
</dbReference>